<proteinExistence type="predicted"/>
<gene>
    <name evidence="3" type="ORF">GOCE00092_LOCUS2360</name>
</gene>
<evidence type="ECO:0000256" key="1">
    <source>
        <dbReference type="SAM" id="MobiDB-lite"/>
    </source>
</evidence>
<name>A0A7S1Y2X6_9STRA</name>
<accession>A0A7S1Y2X6</accession>
<feature type="region of interest" description="Disordered" evidence="1">
    <location>
        <begin position="93"/>
        <end position="121"/>
    </location>
</feature>
<keyword evidence="2" id="KW-0732">Signal</keyword>
<feature type="compositionally biased region" description="Basic and acidic residues" evidence="1">
    <location>
        <begin position="103"/>
        <end position="112"/>
    </location>
</feature>
<reference evidence="3" key="1">
    <citation type="submission" date="2021-01" db="EMBL/GenBank/DDBJ databases">
        <authorList>
            <person name="Corre E."/>
            <person name="Pelletier E."/>
            <person name="Niang G."/>
            <person name="Scheremetjew M."/>
            <person name="Finn R."/>
            <person name="Kale V."/>
            <person name="Holt S."/>
            <person name="Cochrane G."/>
            <person name="Meng A."/>
            <person name="Brown T."/>
            <person name="Cohen L."/>
        </authorList>
    </citation>
    <scope>NUCLEOTIDE SEQUENCE</scope>
    <source>
        <strain evidence="3">CCMP 410</strain>
    </source>
</reference>
<organism evidence="3">
    <name type="scientific">Grammatophora oceanica</name>
    <dbReference type="NCBI Taxonomy" id="210454"/>
    <lineage>
        <taxon>Eukaryota</taxon>
        <taxon>Sar</taxon>
        <taxon>Stramenopiles</taxon>
        <taxon>Ochrophyta</taxon>
        <taxon>Bacillariophyta</taxon>
        <taxon>Fragilariophyceae</taxon>
        <taxon>Fragilariophycidae</taxon>
        <taxon>Rhabdonematales</taxon>
        <taxon>Grammatophoraceae</taxon>
        <taxon>Grammatophora</taxon>
    </lineage>
</organism>
<evidence type="ECO:0000256" key="2">
    <source>
        <dbReference type="SAM" id="SignalP"/>
    </source>
</evidence>
<feature type="signal peptide" evidence="2">
    <location>
        <begin position="1"/>
        <end position="16"/>
    </location>
</feature>
<sequence>MRALVTVAIFCGSVSAFSGTFCDKPICRRGFANLFISSVAGVSLVANAPEPCGARGRATLDQSYDRYTPRIVAGGSFYSDEFKRMVGSADWKGLKQATSEPPPKSKEDRSKMDGGTSARAAKAGQFSDARVLVAADLFASAFSDSKISAKTKRMQAEVATMRESIQGINLAAREALGEEISGGGFLGFGAKKRSPSDLAKDVRAFYMQGGQAYNNYIAAANDELPLSLDKLPYIK</sequence>
<feature type="chain" id="PRO_5031347408" evidence="2">
    <location>
        <begin position="17"/>
        <end position="235"/>
    </location>
</feature>
<protein>
    <submittedName>
        <fullName evidence="3">Uncharacterized protein</fullName>
    </submittedName>
</protein>
<dbReference type="EMBL" id="HBGK01004498">
    <property type="protein sequence ID" value="CAD9273452.1"/>
    <property type="molecule type" value="Transcribed_RNA"/>
</dbReference>
<dbReference type="AlphaFoldDB" id="A0A7S1Y2X6"/>
<evidence type="ECO:0000313" key="3">
    <source>
        <dbReference type="EMBL" id="CAD9273452.1"/>
    </source>
</evidence>